<dbReference type="Pfam" id="PF13649">
    <property type="entry name" value="Methyltransf_25"/>
    <property type="match status" value="1"/>
</dbReference>
<dbReference type="InterPro" id="IPR029063">
    <property type="entry name" value="SAM-dependent_MTases_sf"/>
</dbReference>
<dbReference type="SUPFAM" id="SSF53335">
    <property type="entry name" value="S-adenosyl-L-methionine-dependent methyltransferases"/>
    <property type="match status" value="1"/>
</dbReference>
<name>A0A4Q1K7S0_9FLAO</name>
<dbReference type="EMBL" id="SBKN01000007">
    <property type="protein sequence ID" value="RXR21701.1"/>
    <property type="molecule type" value="Genomic_DNA"/>
</dbReference>
<dbReference type="AlphaFoldDB" id="A0A4Q1K7S0"/>
<dbReference type="PANTHER" id="PTHR43861">
    <property type="entry name" value="TRANS-ACONITATE 2-METHYLTRANSFERASE-RELATED"/>
    <property type="match status" value="1"/>
</dbReference>
<organism evidence="3 4">
    <name type="scientific">Flavobacterium stagni</name>
    <dbReference type="NCBI Taxonomy" id="2506421"/>
    <lineage>
        <taxon>Bacteria</taxon>
        <taxon>Pseudomonadati</taxon>
        <taxon>Bacteroidota</taxon>
        <taxon>Flavobacteriia</taxon>
        <taxon>Flavobacteriales</taxon>
        <taxon>Flavobacteriaceae</taxon>
        <taxon>Flavobacterium</taxon>
    </lineage>
</organism>
<dbReference type="PANTHER" id="PTHR43861:SF3">
    <property type="entry name" value="PUTATIVE (AFU_ORTHOLOGUE AFUA_2G14390)-RELATED"/>
    <property type="match status" value="1"/>
</dbReference>
<protein>
    <submittedName>
        <fullName evidence="3">Class I SAM-dependent methyltransferase</fullName>
    </submittedName>
</protein>
<evidence type="ECO:0000313" key="4">
    <source>
        <dbReference type="Proteomes" id="UP000289857"/>
    </source>
</evidence>
<keyword evidence="1 3" id="KW-0808">Transferase</keyword>
<accession>A0A4Q1K7S0</accession>
<reference evidence="4" key="1">
    <citation type="submission" date="2019-01" db="EMBL/GenBank/DDBJ databases">
        <title>Cytophagaceae bacterium strain CAR-16.</title>
        <authorList>
            <person name="Chen W.-M."/>
        </authorList>
    </citation>
    <scope>NUCLEOTIDE SEQUENCE [LARGE SCALE GENOMIC DNA]</scope>
    <source>
        <strain evidence="4">WWJ-16</strain>
    </source>
</reference>
<gene>
    <name evidence="3" type="ORF">EQG61_11875</name>
</gene>
<dbReference type="Proteomes" id="UP000289857">
    <property type="component" value="Unassembled WGS sequence"/>
</dbReference>
<proteinExistence type="predicted"/>
<sequence>MDANFWDNRYNEEGFAYGNSPNVWFESNISYLKPNSKVLFPAEGEGRNAVFAAQQGFECCAFDVSAAGKEKALLWTKELDVQLDYQVGALEELEFELDSFDAIVLSYAHLPYPDRIVFHKKLLTLLKTDGIVIFEAFAKEQLDYQSGGPKVETMLFSLEEVMEEFEGLQFIIIQHAIVKLEEGKYHQGEGAVIRFVGQKLRNY</sequence>
<dbReference type="GO" id="GO:0008168">
    <property type="term" value="F:methyltransferase activity"/>
    <property type="evidence" value="ECO:0007669"/>
    <property type="project" value="UniProtKB-KW"/>
</dbReference>
<evidence type="ECO:0000259" key="2">
    <source>
        <dbReference type="Pfam" id="PF13649"/>
    </source>
</evidence>
<dbReference type="GO" id="GO:0032259">
    <property type="term" value="P:methylation"/>
    <property type="evidence" value="ECO:0007669"/>
    <property type="project" value="UniProtKB-KW"/>
</dbReference>
<dbReference type="RefSeq" id="WP_129462161.1">
    <property type="nucleotide sequence ID" value="NZ_SBKN01000007.1"/>
</dbReference>
<dbReference type="InterPro" id="IPR041698">
    <property type="entry name" value="Methyltransf_25"/>
</dbReference>
<keyword evidence="3" id="KW-0489">Methyltransferase</keyword>
<evidence type="ECO:0000313" key="3">
    <source>
        <dbReference type="EMBL" id="RXR21701.1"/>
    </source>
</evidence>
<evidence type="ECO:0000256" key="1">
    <source>
        <dbReference type="ARBA" id="ARBA00022679"/>
    </source>
</evidence>
<keyword evidence="4" id="KW-1185">Reference proteome</keyword>
<dbReference type="OrthoDB" id="9804312at2"/>
<comment type="caution">
    <text evidence="3">The sequence shown here is derived from an EMBL/GenBank/DDBJ whole genome shotgun (WGS) entry which is preliminary data.</text>
</comment>
<feature type="domain" description="Methyltransferase" evidence="2">
    <location>
        <begin position="42"/>
        <end position="130"/>
    </location>
</feature>
<dbReference type="CDD" id="cd02440">
    <property type="entry name" value="AdoMet_MTases"/>
    <property type="match status" value="1"/>
</dbReference>
<dbReference type="Gene3D" id="3.40.50.150">
    <property type="entry name" value="Vaccinia Virus protein VP39"/>
    <property type="match status" value="1"/>
</dbReference>